<organism evidence="1 2">
    <name type="scientific">Zostera marina</name>
    <name type="common">Eelgrass</name>
    <dbReference type="NCBI Taxonomy" id="29655"/>
    <lineage>
        <taxon>Eukaryota</taxon>
        <taxon>Viridiplantae</taxon>
        <taxon>Streptophyta</taxon>
        <taxon>Embryophyta</taxon>
        <taxon>Tracheophyta</taxon>
        <taxon>Spermatophyta</taxon>
        <taxon>Magnoliopsida</taxon>
        <taxon>Liliopsida</taxon>
        <taxon>Zosteraceae</taxon>
        <taxon>Zostera</taxon>
    </lineage>
</organism>
<proteinExistence type="predicted"/>
<reference evidence="2" key="1">
    <citation type="journal article" date="2016" name="Nature">
        <title>The genome of the seagrass Zostera marina reveals angiosperm adaptation to the sea.</title>
        <authorList>
            <person name="Olsen J.L."/>
            <person name="Rouze P."/>
            <person name="Verhelst B."/>
            <person name="Lin Y.-C."/>
            <person name="Bayer T."/>
            <person name="Collen J."/>
            <person name="Dattolo E."/>
            <person name="De Paoli E."/>
            <person name="Dittami S."/>
            <person name="Maumus F."/>
            <person name="Michel G."/>
            <person name="Kersting A."/>
            <person name="Lauritano C."/>
            <person name="Lohaus R."/>
            <person name="Toepel M."/>
            <person name="Tonon T."/>
            <person name="Vanneste K."/>
            <person name="Amirebrahimi M."/>
            <person name="Brakel J."/>
            <person name="Bostroem C."/>
            <person name="Chovatia M."/>
            <person name="Grimwood J."/>
            <person name="Jenkins J.W."/>
            <person name="Jueterbock A."/>
            <person name="Mraz A."/>
            <person name="Stam W.T."/>
            <person name="Tice H."/>
            <person name="Bornberg-Bauer E."/>
            <person name="Green P.J."/>
            <person name="Pearson G.A."/>
            <person name="Procaccini G."/>
            <person name="Duarte C.M."/>
            <person name="Schmutz J."/>
            <person name="Reusch T.B.H."/>
            <person name="Van de Peer Y."/>
        </authorList>
    </citation>
    <scope>NUCLEOTIDE SEQUENCE [LARGE SCALE GENOMIC DNA]</scope>
    <source>
        <strain evidence="2">cv. Finnish</strain>
    </source>
</reference>
<dbReference type="PANTHER" id="PTHR33699">
    <property type="entry name" value="EXPRESSED PROTEIN"/>
    <property type="match status" value="1"/>
</dbReference>
<dbReference type="EMBL" id="LFYR01001623">
    <property type="protein sequence ID" value="KMZ60370.1"/>
    <property type="molecule type" value="Genomic_DNA"/>
</dbReference>
<sequence length="90" mass="10896">MEGKMKSWDFYNEMPLNDQYFQKEVDLFKVPQSPMVCLYHKESEQKKHRTTKAVDEDLYKIPPEFLYQKPKKRMVVSDFWKRCLGLSCIP</sequence>
<comment type="caution">
    <text evidence="1">The sequence shown here is derived from an EMBL/GenBank/DDBJ whole genome shotgun (WGS) entry which is preliminary data.</text>
</comment>
<evidence type="ECO:0000313" key="1">
    <source>
        <dbReference type="EMBL" id="KMZ60370.1"/>
    </source>
</evidence>
<gene>
    <name evidence="1" type="ORF">ZOSMA_5G02370</name>
</gene>
<dbReference type="Proteomes" id="UP000036987">
    <property type="component" value="Unassembled WGS sequence"/>
</dbReference>
<protein>
    <submittedName>
        <fullName evidence="1">Uncharacterized protein</fullName>
    </submittedName>
</protein>
<dbReference type="OrthoDB" id="755325at2759"/>
<name>A0A0K9NWJ7_ZOSMR</name>
<dbReference type="PANTHER" id="PTHR33699:SF2">
    <property type="entry name" value="PATHOGENIC TYPE III EFFECTOR AVIRULENCE FACTOR AVR AVRRPT-CLEAVAGE: CLEAVAGE SITE PROTEIN-RELATED"/>
    <property type="match status" value="1"/>
</dbReference>
<keyword evidence="2" id="KW-1185">Reference proteome</keyword>
<dbReference type="AlphaFoldDB" id="A0A0K9NWJ7"/>
<accession>A0A0K9NWJ7</accession>
<evidence type="ECO:0000313" key="2">
    <source>
        <dbReference type="Proteomes" id="UP000036987"/>
    </source>
</evidence>